<dbReference type="Proteomes" id="UP000460561">
    <property type="component" value="Unassembled WGS sequence"/>
</dbReference>
<name>A0A845AAA4_9SPHN</name>
<organism evidence="1 2">
    <name type="scientific">Altericroceibacterium indicum</name>
    <dbReference type="NCBI Taxonomy" id="374177"/>
    <lineage>
        <taxon>Bacteria</taxon>
        <taxon>Pseudomonadati</taxon>
        <taxon>Pseudomonadota</taxon>
        <taxon>Alphaproteobacteria</taxon>
        <taxon>Sphingomonadales</taxon>
        <taxon>Erythrobacteraceae</taxon>
        <taxon>Altericroceibacterium</taxon>
    </lineage>
</organism>
<dbReference type="InterPro" id="IPR011049">
    <property type="entry name" value="Serralysin-like_metalloprot_C"/>
</dbReference>
<dbReference type="Pfam" id="PF01839">
    <property type="entry name" value="FG-GAP"/>
    <property type="match status" value="1"/>
</dbReference>
<gene>
    <name evidence="1" type="ORF">GRI39_14215</name>
</gene>
<dbReference type="SUPFAM" id="SSF51120">
    <property type="entry name" value="beta-Roll"/>
    <property type="match status" value="1"/>
</dbReference>
<dbReference type="AlphaFoldDB" id="A0A845AAA4"/>
<reference evidence="1 2" key="1">
    <citation type="submission" date="2019-12" db="EMBL/GenBank/DDBJ databases">
        <title>Genomic-based taxomic classification of the family Erythrobacteraceae.</title>
        <authorList>
            <person name="Xu L."/>
        </authorList>
    </citation>
    <scope>NUCLEOTIDE SEQUENCE [LARGE SCALE GENOMIC DNA]</scope>
    <source>
        <strain evidence="1 2">DSM 18604</strain>
    </source>
</reference>
<evidence type="ECO:0008006" key="3">
    <source>
        <dbReference type="Google" id="ProtNLM"/>
    </source>
</evidence>
<feature type="non-terminal residue" evidence="1">
    <location>
        <position position="1"/>
    </location>
</feature>
<protein>
    <recommendedName>
        <fullName evidence="3">Calcium-binding protein</fullName>
    </recommendedName>
</protein>
<accession>A0A845AAA4</accession>
<evidence type="ECO:0000313" key="2">
    <source>
        <dbReference type="Proteomes" id="UP000460561"/>
    </source>
</evidence>
<dbReference type="PRINTS" id="PR00313">
    <property type="entry name" value="CABNDNGRPT"/>
</dbReference>
<proteinExistence type="predicted"/>
<keyword evidence="2" id="KW-1185">Reference proteome</keyword>
<dbReference type="EMBL" id="WTYQ01000008">
    <property type="protein sequence ID" value="MXP27180.1"/>
    <property type="molecule type" value="Genomic_DNA"/>
</dbReference>
<dbReference type="InterPro" id="IPR013517">
    <property type="entry name" value="FG-GAP"/>
</dbReference>
<comment type="caution">
    <text evidence="1">The sequence shown here is derived from an EMBL/GenBank/DDBJ whole genome shotgun (WGS) entry which is preliminary data.</text>
</comment>
<sequence length="291" mass="29528">IDGDGYDDLIVGAYRGDDGGTNAGEAYIIFGQADIGQDVVQGTAADDALVGTANVDILIGGRGADSFADIGTGDVVRGGEGDDVITLTATDFDDINGGTGMDTLALAGTGMDLDLTTFLPGDLKSIEMVDLTGTGDNTLTITEQTLFDVSDWRMDGEAWMIVKGDAGDAITSTGFTANGTYDYGGVTYDLYESGGANLLVDQGIGAAAASFAPIAAPAEDYGLLSTSAATDLDSPTQDVAVLSSFSSALDATGSSDTTSDEGAQPAYTLDEGINQALLDVTDITHSDDIVS</sequence>
<evidence type="ECO:0000313" key="1">
    <source>
        <dbReference type="EMBL" id="MXP27180.1"/>
    </source>
</evidence>